<gene>
    <name evidence="9" type="ORF">LCGC14_1034000</name>
</gene>
<evidence type="ECO:0000256" key="2">
    <source>
        <dbReference type="ARBA" id="ARBA00022475"/>
    </source>
</evidence>
<dbReference type="PANTHER" id="PTHR30572">
    <property type="entry name" value="MEMBRANE COMPONENT OF TRANSPORTER-RELATED"/>
    <property type="match status" value="1"/>
</dbReference>
<feature type="domain" description="ABC3 transporter permease C-terminal" evidence="7">
    <location>
        <begin position="683"/>
        <end position="797"/>
    </location>
</feature>
<accession>A0A0F9NFE0</accession>
<feature type="transmembrane region" description="Helical" evidence="6">
    <location>
        <begin position="346"/>
        <end position="371"/>
    </location>
</feature>
<dbReference type="InterPro" id="IPR025857">
    <property type="entry name" value="MacB_PCD"/>
</dbReference>
<comment type="subcellular location">
    <subcellularLocation>
        <location evidence="1">Cell membrane</location>
        <topology evidence="1">Multi-pass membrane protein</topology>
    </subcellularLocation>
</comment>
<evidence type="ECO:0000256" key="4">
    <source>
        <dbReference type="ARBA" id="ARBA00022989"/>
    </source>
</evidence>
<feature type="domain" description="MacB-like periplasmic core" evidence="8">
    <location>
        <begin position="22"/>
        <end position="236"/>
    </location>
</feature>
<dbReference type="AlphaFoldDB" id="A0A0F9NFE0"/>
<evidence type="ECO:0008006" key="10">
    <source>
        <dbReference type="Google" id="ProtNLM"/>
    </source>
</evidence>
<feature type="transmembrane region" description="Helical" evidence="6">
    <location>
        <begin position="434"/>
        <end position="457"/>
    </location>
</feature>
<feature type="transmembrane region" description="Helical" evidence="6">
    <location>
        <begin position="391"/>
        <end position="413"/>
    </location>
</feature>
<name>A0A0F9NFE0_9ZZZZ</name>
<organism evidence="9">
    <name type="scientific">marine sediment metagenome</name>
    <dbReference type="NCBI Taxonomy" id="412755"/>
    <lineage>
        <taxon>unclassified sequences</taxon>
        <taxon>metagenomes</taxon>
        <taxon>ecological metagenomes</taxon>
    </lineage>
</organism>
<protein>
    <recommendedName>
        <fullName evidence="10">ABC3 transporter permease protein domain-containing protein</fullName>
    </recommendedName>
</protein>
<feature type="domain" description="MacB-like periplasmic core" evidence="8">
    <location>
        <begin position="446"/>
        <end position="608"/>
    </location>
</feature>
<feature type="transmembrane region" description="Helical" evidence="6">
    <location>
        <begin position="725"/>
        <end position="745"/>
    </location>
</feature>
<evidence type="ECO:0000256" key="6">
    <source>
        <dbReference type="SAM" id="Phobius"/>
    </source>
</evidence>
<dbReference type="InterPro" id="IPR003838">
    <property type="entry name" value="ABC3_permease_C"/>
</dbReference>
<evidence type="ECO:0000256" key="1">
    <source>
        <dbReference type="ARBA" id="ARBA00004651"/>
    </source>
</evidence>
<feature type="transmembrane region" description="Helical" evidence="6">
    <location>
        <begin position="765"/>
        <end position="787"/>
    </location>
</feature>
<dbReference type="PROSITE" id="PS51257">
    <property type="entry name" value="PROKAR_LIPOPROTEIN"/>
    <property type="match status" value="1"/>
</dbReference>
<keyword evidence="2" id="KW-1003">Cell membrane</keyword>
<dbReference type="PANTHER" id="PTHR30572:SF18">
    <property type="entry name" value="ABC-TYPE MACROLIDE FAMILY EXPORT SYSTEM PERMEASE COMPONENT 2"/>
    <property type="match status" value="1"/>
</dbReference>
<feature type="transmembrane region" description="Helical" evidence="6">
    <location>
        <begin position="295"/>
        <end position="317"/>
    </location>
</feature>
<keyword evidence="4 6" id="KW-1133">Transmembrane helix</keyword>
<proteinExistence type="predicted"/>
<feature type="domain" description="ABC3 transporter permease C-terminal" evidence="7">
    <location>
        <begin position="301"/>
        <end position="416"/>
    </location>
</feature>
<keyword evidence="5 6" id="KW-0472">Membrane</keyword>
<dbReference type="GO" id="GO:0005886">
    <property type="term" value="C:plasma membrane"/>
    <property type="evidence" value="ECO:0007669"/>
    <property type="project" value="UniProtKB-SubCell"/>
</dbReference>
<reference evidence="9" key="1">
    <citation type="journal article" date="2015" name="Nature">
        <title>Complex archaea that bridge the gap between prokaryotes and eukaryotes.</title>
        <authorList>
            <person name="Spang A."/>
            <person name="Saw J.H."/>
            <person name="Jorgensen S.L."/>
            <person name="Zaremba-Niedzwiedzka K."/>
            <person name="Martijn J."/>
            <person name="Lind A.E."/>
            <person name="van Eijk R."/>
            <person name="Schleper C."/>
            <person name="Guy L."/>
            <person name="Ettema T.J."/>
        </authorList>
    </citation>
    <scope>NUCLEOTIDE SEQUENCE</scope>
</reference>
<evidence type="ECO:0000256" key="3">
    <source>
        <dbReference type="ARBA" id="ARBA00022692"/>
    </source>
</evidence>
<evidence type="ECO:0000259" key="7">
    <source>
        <dbReference type="Pfam" id="PF02687"/>
    </source>
</evidence>
<dbReference type="GO" id="GO:0022857">
    <property type="term" value="F:transmembrane transporter activity"/>
    <property type="evidence" value="ECO:0007669"/>
    <property type="project" value="TreeGrafter"/>
</dbReference>
<dbReference type="Pfam" id="PF12704">
    <property type="entry name" value="MacB_PCD"/>
    <property type="match status" value="2"/>
</dbReference>
<keyword evidence="3 6" id="KW-0812">Transmembrane</keyword>
<evidence type="ECO:0000256" key="5">
    <source>
        <dbReference type="ARBA" id="ARBA00023136"/>
    </source>
</evidence>
<dbReference type="EMBL" id="LAZR01004217">
    <property type="protein sequence ID" value="KKN10697.1"/>
    <property type="molecule type" value="Genomic_DNA"/>
</dbReference>
<feature type="transmembrane region" description="Helical" evidence="6">
    <location>
        <begin position="20"/>
        <end position="42"/>
    </location>
</feature>
<dbReference type="Pfam" id="PF02687">
    <property type="entry name" value="FtsX"/>
    <property type="match status" value="2"/>
</dbReference>
<evidence type="ECO:0000259" key="8">
    <source>
        <dbReference type="Pfam" id="PF12704"/>
    </source>
</evidence>
<dbReference type="InterPro" id="IPR050250">
    <property type="entry name" value="Macrolide_Exporter_MacB"/>
</dbReference>
<feature type="transmembrane region" description="Helical" evidence="6">
    <location>
        <begin position="684"/>
        <end position="705"/>
    </location>
</feature>
<comment type="caution">
    <text evidence="9">The sequence shown here is derived from an EMBL/GenBank/DDBJ whole genome shotgun (WGS) entry which is preliminary data.</text>
</comment>
<evidence type="ECO:0000313" key="9">
    <source>
        <dbReference type="EMBL" id="KKN10697.1"/>
    </source>
</evidence>
<sequence>MLKNNLKIAWRNIVKNSGIFSINIAGLALGIASCLIIMLFVIDELSYDRFNKKADEIVRVVFKAQIEGEDVREAVVMPPVAETLKREFPEVVDATRLRRMGEPIVTYENTTFNYSKYAWADPNFFEVFTLPIIKGERNSPLGQPYTIVLTEKEAQRYFGNADAAIGKQLQLNSEEQPYTVTAVAEEVPTNSHFHFKGFVSMEGHKLAQSGTWMNSDFFTYLVLRKDFDYKQLETKLPQVLQKHMGPQLQEELGLSFAEFNQENSLGLFLQPLTDIHLNPEFSKASTLEAGGDIKYVYIFSAVALFMLLIACINFMNLSTAAASRRAKEVGIRKVLGSNKKQLIKQFLMESVIATVIAMLVAAILIVISLPYFNSLSGKEFDLIEFLQLPVLLSLLGGTVAISLLAGGYPALFLSSFKPISALKSKFFGFGNSQGVRSGLVVFQFVISAGLILAVLVVNQQMDFIQHKNLGYDRNQILVLRDSYRLGNSNETLKDELLKDPKVAGVSQSSFVPAGPSDNAVYGIYKDGKFKRRSALYTVDENYLSVMGMQLVEGRNFSKEFGTEKGKTIINQSAAKAFGLGENAVGKTFEKAGNPQNEKLTVIGVIKDFHYESLHRSIEPLIMTYGSGGGLIIKAKTADMAGLIADSEELWESFGTTETFNYALLDESYRQTYVTEQKMGTVLNVFALLTILVACLGLFGLVTFTAERRFKEIGIRKVLGSSVTQIMTMLSADFLKLVGVSFLVAFPLGYYLMDKWLQGFAYRIEIQWWLFVLAAFITIGIAFTTIGWKSFRAATMNPVRALKDE</sequence>